<dbReference type="KEGG" id="sil:SPO2625"/>
<evidence type="ECO:0000256" key="1">
    <source>
        <dbReference type="ARBA" id="ARBA00022603"/>
    </source>
</evidence>
<dbReference type="PANTHER" id="PTHR43464">
    <property type="entry name" value="METHYLTRANSFERASE"/>
    <property type="match status" value="1"/>
</dbReference>
<reference evidence="5 6" key="1">
    <citation type="journal article" date="2004" name="Nature">
        <title>Genome sequence of Silicibacter pomeroyi reveals adaptations to the marine environment.</title>
        <authorList>
            <person name="Moran M.A."/>
            <person name="Buchan A."/>
            <person name="Gonzalez J.M."/>
            <person name="Heidelberg J.F."/>
            <person name="Whitman W.B."/>
            <person name="Kiene R.P."/>
            <person name="Henriksen J.R."/>
            <person name="King G.M."/>
            <person name="Belas R."/>
            <person name="Fuqua C."/>
            <person name="Brinkac L."/>
            <person name="Lewis M."/>
            <person name="Johri S."/>
            <person name="Weaver B."/>
            <person name="Pai G."/>
            <person name="Eisen J.A."/>
            <person name="Rahe E."/>
            <person name="Sheldon W.M."/>
            <person name="Ye W."/>
            <person name="Miller T.R."/>
            <person name="Carlton J."/>
            <person name="Rasko D.A."/>
            <person name="Paulsen I.T."/>
            <person name="Ren Q."/>
            <person name="Daugherty S.C."/>
            <person name="Deboy R.T."/>
            <person name="Dodson R.J."/>
            <person name="Durkin A.S."/>
            <person name="Madupu R."/>
            <person name="Nelson W.C."/>
            <person name="Sullivan S.A."/>
            <person name="Rosovitz M.J."/>
            <person name="Haft D.H."/>
            <person name="Selengut J."/>
            <person name="Ward N."/>
        </authorList>
    </citation>
    <scope>NUCLEOTIDE SEQUENCE [LARGE SCALE GENOMIC DNA]</scope>
    <source>
        <strain evidence="6">ATCC 700808 / DSM 15171 / DSS-3</strain>
    </source>
</reference>
<dbReference type="Proteomes" id="UP000001023">
    <property type="component" value="Chromosome"/>
</dbReference>
<dbReference type="AlphaFoldDB" id="Q5LQ71"/>
<dbReference type="PANTHER" id="PTHR43464:SF19">
    <property type="entry name" value="UBIQUINONE BIOSYNTHESIS O-METHYLTRANSFERASE, MITOCHONDRIAL"/>
    <property type="match status" value="1"/>
</dbReference>
<keyword evidence="3" id="KW-0949">S-adenosyl-L-methionine</keyword>
<reference evidence="5 6" key="2">
    <citation type="journal article" date="2014" name="Stand. Genomic Sci.">
        <title>An updated genome annotation for the model marine bacterium Ruegeria pomeroyi DSS-3.</title>
        <authorList>
            <person name="Rivers A.R."/>
            <person name="Smith C.B."/>
            <person name="Moran M.A."/>
        </authorList>
    </citation>
    <scope>GENOME REANNOTATION</scope>
    <source>
        <strain evidence="6">ATCC 700808 / DSM 15171 / DSS-3</strain>
    </source>
</reference>
<protein>
    <recommendedName>
        <fullName evidence="4">Methyltransferase type 11 domain-containing protein</fullName>
    </recommendedName>
</protein>
<proteinExistence type="predicted"/>
<organism evidence="5 6">
    <name type="scientific">Ruegeria pomeroyi (strain ATCC 700808 / DSM 15171 / DSS-3)</name>
    <name type="common">Silicibacter pomeroyi</name>
    <dbReference type="NCBI Taxonomy" id="246200"/>
    <lineage>
        <taxon>Bacteria</taxon>
        <taxon>Pseudomonadati</taxon>
        <taxon>Pseudomonadota</taxon>
        <taxon>Alphaproteobacteria</taxon>
        <taxon>Rhodobacterales</taxon>
        <taxon>Roseobacteraceae</taxon>
        <taxon>Ruegeria</taxon>
    </lineage>
</organism>
<evidence type="ECO:0000256" key="3">
    <source>
        <dbReference type="ARBA" id="ARBA00022691"/>
    </source>
</evidence>
<evidence type="ECO:0000313" key="5">
    <source>
        <dbReference type="EMBL" id="AAV95870.1"/>
    </source>
</evidence>
<gene>
    <name evidence="5" type="ordered locus">SPO2625</name>
</gene>
<dbReference type="CDD" id="cd02440">
    <property type="entry name" value="AdoMet_MTases"/>
    <property type="match status" value="1"/>
</dbReference>
<keyword evidence="6" id="KW-1185">Reference proteome</keyword>
<evidence type="ECO:0000256" key="2">
    <source>
        <dbReference type="ARBA" id="ARBA00022679"/>
    </source>
</evidence>
<dbReference type="HOGENOM" id="CLU_1218347_0_0_5"/>
<dbReference type="SUPFAM" id="SSF53335">
    <property type="entry name" value="S-adenosyl-L-methionine-dependent methyltransferases"/>
    <property type="match status" value="1"/>
</dbReference>
<dbReference type="GO" id="GO:0008757">
    <property type="term" value="F:S-adenosylmethionine-dependent methyltransferase activity"/>
    <property type="evidence" value="ECO:0007669"/>
    <property type="project" value="InterPro"/>
</dbReference>
<dbReference type="InterPro" id="IPR029063">
    <property type="entry name" value="SAM-dependent_MTases_sf"/>
</dbReference>
<accession>Q5LQ71</accession>
<name>Q5LQ71_RUEPO</name>
<evidence type="ECO:0000313" key="6">
    <source>
        <dbReference type="Proteomes" id="UP000001023"/>
    </source>
</evidence>
<feature type="domain" description="Methyltransferase type 11" evidence="4">
    <location>
        <begin position="60"/>
        <end position="156"/>
    </location>
</feature>
<evidence type="ECO:0000259" key="4">
    <source>
        <dbReference type="Pfam" id="PF08241"/>
    </source>
</evidence>
<sequence>MTHKGIAMTGASEPGRLGQLYATHAARWHASITRLGYPDAYARLTRCDLQRRAAPARQVLDAGCGTGAFAEAYLSQSRGAKPALTALDPSPEMLDQARSRLAPWQPDCRQGQLEDLTRLSARFDTVLCAHVVEHVADLGAALEQLRAALLPGGSLLLSVSKPHWCTALLRWRWGHRAYRPEQVCAALAHHGFGQIEPVRYVKGPPSRTSCGYRAVRK</sequence>
<dbReference type="GO" id="GO:0032259">
    <property type="term" value="P:methylation"/>
    <property type="evidence" value="ECO:0007669"/>
    <property type="project" value="UniProtKB-KW"/>
</dbReference>
<dbReference type="InterPro" id="IPR013216">
    <property type="entry name" value="Methyltransf_11"/>
</dbReference>
<dbReference type="eggNOG" id="COG2227">
    <property type="taxonomic scope" value="Bacteria"/>
</dbReference>
<dbReference type="STRING" id="246200.SPO2625"/>
<dbReference type="EMBL" id="CP000031">
    <property type="protein sequence ID" value="AAV95870.1"/>
    <property type="molecule type" value="Genomic_DNA"/>
</dbReference>
<dbReference type="Gene3D" id="3.40.50.150">
    <property type="entry name" value="Vaccinia Virus protein VP39"/>
    <property type="match status" value="1"/>
</dbReference>
<dbReference type="Pfam" id="PF08241">
    <property type="entry name" value="Methyltransf_11"/>
    <property type="match status" value="1"/>
</dbReference>
<dbReference type="PaxDb" id="246200-SPO2625"/>
<keyword evidence="1" id="KW-0489">Methyltransferase</keyword>
<keyword evidence="2" id="KW-0808">Transferase</keyword>